<dbReference type="EMBL" id="VOEJ01000009">
    <property type="protein sequence ID" value="TWR25156.1"/>
    <property type="molecule type" value="Genomic_DNA"/>
</dbReference>
<protein>
    <submittedName>
        <fullName evidence="2">Crp/Fnr family transcriptional regulator</fullName>
    </submittedName>
</protein>
<keyword evidence="3" id="KW-1185">Reference proteome</keyword>
<gene>
    <name evidence="2" type="ORF">FPZ43_16930</name>
</gene>
<dbReference type="InterPro" id="IPR014710">
    <property type="entry name" value="RmlC-like_jellyroll"/>
</dbReference>
<proteinExistence type="predicted"/>
<feature type="domain" description="Cyclic nucleotide-binding" evidence="1">
    <location>
        <begin position="30"/>
        <end position="118"/>
    </location>
</feature>
<sequence length="192" mass="21760">MRDKFEEYIISQTGMPAASVEHISSLACAKTLKRNELLVRAGEVCRNKIFVVSGLLRNYGVAANGSEHVLQFAPELSWTLDVESYDNGTPAISNIGAVEPSEVLLWAKADFDSMLQEYPLLKHFSQQVISRNIYYNRRRVMTALSASPEEKYEEFVRSFPKLLGRLPLHMIASYLGISLKTLTRLRHAQLLR</sequence>
<accession>A0A563U0L5</accession>
<dbReference type="RefSeq" id="WP_146383127.1">
    <property type="nucleotide sequence ID" value="NZ_VOEJ01000009.1"/>
</dbReference>
<dbReference type="InterPro" id="IPR018490">
    <property type="entry name" value="cNMP-bd_dom_sf"/>
</dbReference>
<dbReference type="SUPFAM" id="SSF51206">
    <property type="entry name" value="cAMP-binding domain-like"/>
    <property type="match status" value="1"/>
</dbReference>
<dbReference type="InterPro" id="IPR000595">
    <property type="entry name" value="cNMP-bd_dom"/>
</dbReference>
<evidence type="ECO:0000313" key="3">
    <source>
        <dbReference type="Proteomes" id="UP000320042"/>
    </source>
</evidence>
<name>A0A563U0L5_9SPHI</name>
<dbReference type="CDD" id="cd00038">
    <property type="entry name" value="CAP_ED"/>
    <property type="match status" value="1"/>
</dbReference>
<evidence type="ECO:0000313" key="2">
    <source>
        <dbReference type="EMBL" id="TWR25156.1"/>
    </source>
</evidence>
<dbReference type="AlphaFoldDB" id="A0A563U0L5"/>
<organism evidence="2 3">
    <name type="scientific">Mucilaginibacter pallidiroseus</name>
    <dbReference type="NCBI Taxonomy" id="2599295"/>
    <lineage>
        <taxon>Bacteria</taxon>
        <taxon>Pseudomonadati</taxon>
        <taxon>Bacteroidota</taxon>
        <taxon>Sphingobacteriia</taxon>
        <taxon>Sphingobacteriales</taxon>
        <taxon>Sphingobacteriaceae</taxon>
        <taxon>Mucilaginibacter</taxon>
    </lineage>
</organism>
<comment type="caution">
    <text evidence="2">The sequence shown here is derived from an EMBL/GenBank/DDBJ whole genome shotgun (WGS) entry which is preliminary data.</text>
</comment>
<dbReference type="OrthoDB" id="1092431at2"/>
<dbReference type="Pfam" id="PF00027">
    <property type="entry name" value="cNMP_binding"/>
    <property type="match status" value="1"/>
</dbReference>
<dbReference type="Gene3D" id="2.60.120.10">
    <property type="entry name" value="Jelly Rolls"/>
    <property type="match status" value="1"/>
</dbReference>
<reference evidence="2 3" key="1">
    <citation type="submission" date="2019-07" db="EMBL/GenBank/DDBJ databases">
        <authorList>
            <person name="Kim J."/>
        </authorList>
    </citation>
    <scope>NUCLEOTIDE SEQUENCE [LARGE SCALE GENOMIC DNA]</scope>
    <source>
        <strain evidence="3">dk17</strain>
    </source>
</reference>
<evidence type="ECO:0000259" key="1">
    <source>
        <dbReference type="Pfam" id="PF00027"/>
    </source>
</evidence>
<dbReference type="Proteomes" id="UP000320042">
    <property type="component" value="Unassembled WGS sequence"/>
</dbReference>